<gene>
    <name evidence="2" type="ORF">OCTVUL_1B002763</name>
</gene>
<evidence type="ECO:0000313" key="2">
    <source>
        <dbReference type="EMBL" id="CAI9743491.1"/>
    </source>
</evidence>
<dbReference type="Proteomes" id="UP001162480">
    <property type="component" value="Chromosome 29"/>
</dbReference>
<name>A0AA36BZD5_OCTVU</name>
<keyword evidence="3" id="KW-1185">Reference proteome</keyword>
<accession>A0AA36BZD5</accession>
<organism evidence="2 3">
    <name type="scientific">Octopus vulgaris</name>
    <name type="common">Common octopus</name>
    <dbReference type="NCBI Taxonomy" id="6645"/>
    <lineage>
        <taxon>Eukaryota</taxon>
        <taxon>Metazoa</taxon>
        <taxon>Spiralia</taxon>
        <taxon>Lophotrochozoa</taxon>
        <taxon>Mollusca</taxon>
        <taxon>Cephalopoda</taxon>
        <taxon>Coleoidea</taxon>
        <taxon>Octopodiformes</taxon>
        <taxon>Octopoda</taxon>
        <taxon>Incirrata</taxon>
        <taxon>Octopodidae</taxon>
        <taxon>Octopus</taxon>
    </lineage>
</organism>
<feature type="region of interest" description="Disordered" evidence="1">
    <location>
        <begin position="1"/>
        <end position="59"/>
    </location>
</feature>
<protein>
    <submittedName>
        <fullName evidence="2">Uncharacterized protein</fullName>
    </submittedName>
</protein>
<proteinExistence type="predicted"/>
<feature type="compositionally biased region" description="Basic and acidic residues" evidence="1">
    <location>
        <begin position="36"/>
        <end position="46"/>
    </location>
</feature>
<reference evidence="2" key="1">
    <citation type="submission" date="2023-08" db="EMBL/GenBank/DDBJ databases">
        <authorList>
            <person name="Alioto T."/>
            <person name="Alioto T."/>
            <person name="Gomez Garrido J."/>
        </authorList>
    </citation>
    <scope>NUCLEOTIDE SEQUENCE</scope>
</reference>
<dbReference type="EMBL" id="OX597842">
    <property type="protein sequence ID" value="CAI9743491.1"/>
    <property type="molecule type" value="Genomic_DNA"/>
</dbReference>
<evidence type="ECO:0000313" key="3">
    <source>
        <dbReference type="Proteomes" id="UP001162480"/>
    </source>
</evidence>
<dbReference type="AlphaFoldDB" id="A0AA36BZD5"/>
<sequence>MALSDLLDSLAKPNPTFHDGDEDFGDNTTAQLSVHGTEDDAKDGDQIQKSTKLKRQAASLLSDTDTRYAGRKTTRKDLMQDSGKGIAVYSGNVNNKRMNDHLSPKLHNANLQGENIPLKINSKEMIYNNFCINH</sequence>
<evidence type="ECO:0000256" key="1">
    <source>
        <dbReference type="SAM" id="MobiDB-lite"/>
    </source>
</evidence>